<evidence type="ECO:0000256" key="5">
    <source>
        <dbReference type="ARBA" id="ARBA00022529"/>
    </source>
</evidence>
<keyword evidence="9" id="KW-1015">Disulfide bond</keyword>
<reference evidence="13" key="1">
    <citation type="submission" date="2025-08" db="UniProtKB">
        <authorList>
            <consortium name="RefSeq"/>
        </authorList>
    </citation>
    <scope>IDENTIFICATION</scope>
    <source>
        <tissue evidence="13">Kidney</tissue>
    </source>
</reference>
<evidence type="ECO:0000256" key="10">
    <source>
        <dbReference type="RuleBase" id="RU231113"/>
    </source>
</evidence>
<evidence type="ECO:0000256" key="2">
    <source>
        <dbReference type="ARBA" id="ARBA00004613"/>
    </source>
</evidence>
<dbReference type="InterPro" id="IPR025933">
    <property type="entry name" value="Beta_defensin_dom"/>
</dbReference>
<accession>A0A1S3FUZ0</accession>
<dbReference type="RefSeq" id="XP_012879657.1">
    <property type="nucleotide sequence ID" value="XM_013024203.1"/>
</dbReference>
<organism evidence="12 13">
    <name type="scientific">Dipodomys ordii</name>
    <name type="common">Ord's kangaroo rat</name>
    <dbReference type="NCBI Taxonomy" id="10020"/>
    <lineage>
        <taxon>Eukaryota</taxon>
        <taxon>Metazoa</taxon>
        <taxon>Chordata</taxon>
        <taxon>Craniata</taxon>
        <taxon>Vertebrata</taxon>
        <taxon>Euteleostomi</taxon>
        <taxon>Mammalia</taxon>
        <taxon>Eutheria</taxon>
        <taxon>Euarchontoglires</taxon>
        <taxon>Glires</taxon>
        <taxon>Rodentia</taxon>
        <taxon>Castorimorpha</taxon>
        <taxon>Heteromyidae</taxon>
        <taxon>Dipodomyinae</taxon>
        <taxon>Dipodomys</taxon>
    </lineage>
</organism>
<feature type="signal peptide" evidence="10">
    <location>
        <begin position="1"/>
        <end position="22"/>
    </location>
</feature>
<dbReference type="AlphaFoldDB" id="A0A1S3FUZ0"/>
<keyword evidence="8 10" id="KW-0044">Antibiotic</keyword>
<keyword evidence="5 10" id="KW-0929">Antimicrobial</keyword>
<dbReference type="InParanoid" id="A0A1S3FUZ0"/>
<evidence type="ECO:0000313" key="13">
    <source>
        <dbReference type="RefSeq" id="XP_012879657.1"/>
    </source>
</evidence>
<dbReference type="GeneID" id="105991551"/>
<dbReference type="GO" id="GO:0005576">
    <property type="term" value="C:extracellular region"/>
    <property type="evidence" value="ECO:0007669"/>
    <property type="project" value="UniProtKB-SubCell"/>
</dbReference>
<dbReference type="Pfam" id="PF13841">
    <property type="entry name" value="Defensin_beta_2"/>
    <property type="match status" value="1"/>
</dbReference>
<dbReference type="KEGG" id="dord:105991551"/>
<feature type="domain" description="Beta-defensin" evidence="11">
    <location>
        <begin position="34"/>
        <end position="63"/>
    </location>
</feature>
<protein>
    <recommendedName>
        <fullName evidence="10">Beta-defensin</fullName>
    </recommendedName>
</protein>
<dbReference type="CTD" id="613209"/>
<dbReference type="OrthoDB" id="9534593at2759"/>
<sequence length="154" mass="17340">MRSLLLVLVVLVLLSCVPAVRGGVNNEIRQMYYSCWRTRGVCKTSCASNELFHILCDDIDVCCIKPEHMPPLVEPEHQRHWTLVWSPSFGDSIGMGVIGSGDSGCSGNSGLGLARVNAIRLEGFWIFTQFQRLGHTICRYFQVLQNYMGFGWIR</sequence>
<gene>
    <name evidence="13" type="primary">Defb135</name>
</gene>
<evidence type="ECO:0000256" key="9">
    <source>
        <dbReference type="ARBA" id="ARBA00023157"/>
    </source>
</evidence>
<feature type="chain" id="PRO_5010002598" description="Beta-defensin" evidence="10">
    <location>
        <begin position="23"/>
        <end position="154"/>
    </location>
</feature>
<evidence type="ECO:0000313" key="12">
    <source>
        <dbReference type="Proteomes" id="UP000081671"/>
    </source>
</evidence>
<dbReference type="Proteomes" id="UP000081671">
    <property type="component" value="Unplaced"/>
</dbReference>
<evidence type="ECO:0000256" key="4">
    <source>
        <dbReference type="ARBA" id="ARBA00022525"/>
    </source>
</evidence>
<evidence type="ECO:0000256" key="6">
    <source>
        <dbReference type="ARBA" id="ARBA00022729"/>
    </source>
</evidence>
<dbReference type="PANTHER" id="PTHR15001">
    <property type="entry name" value="BETA-DEFENSIN 123-RELATED"/>
    <property type="match status" value="1"/>
</dbReference>
<comment type="similarity">
    <text evidence="3 10">Belongs to the beta-defensin family.</text>
</comment>
<dbReference type="PROSITE" id="PS51257">
    <property type="entry name" value="PROKAR_LIPOPROTEIN"/>
    <property type="match status" value="1"/>
</dbReference>
<name>A0A1S3FUZ0_DIPOR</name>
<dbReference type="InterPro" id="IPR050544">
    <property type="entry name" value="Beta-defensin"/>
</dbReference>
<evidence type="ECO:0000256" key="8">
    <source>
        <dbReference type="ARBA" id="ARBA00023022"/>
    </source>
</evidence>
<keyword evidence="4 10" id="KW-0964">Secreted</keyword>
<dbReference type="GO" id="GO:0042742">
    <property type="term" value="P:defense response to bacterium"/>
    <property type="evidence" value="ECO:0007669"/>
    <property type="project" value="UniProtKB-UniRule"/>
</dbReference>
<evidence type="ECO:0000256" key="7">
    <source>
        <dbReference type="ARBA" id="ARBA00022940"/>
    </source>
</evidence>
<evidence type="ECO:0000259" key="11">
    <source>
        <dbReference type="Pfam" id="PF13841"/>
    </source>
</evidence>
<comment type="function">
    <text evidence="1 10">Has antibacterial activity.</text>
</comment>
<proteinExistence type="inferred from homology"/>
<comment type="subcellular location">
    <subcellularLocation>
        <location evidence="2 10">Secreted</location>
    </subcellularLocation>
</comment>
<keyword evidence="6 10" id="KW-0732">Signal</keyword>
<evidence type="ECO:0000256" key="3">
    <source>
        <dbReference type="ARBA" id="ARBA00007371"/>
    </source>
</evidence>
<dbReference type="GO" id="GO:0045087">
    <property type="term" value="P:innate immune response"/>
    <property type="evidence" value="ECO:0007669"/>
    <property type="project" value="InterPro"/>
</dbReference>
<dbReference type="PANTHER" id="PTHR15001:SF10">
    <property type="entry name" value="BETA-DEFENSIN 135"/>
    <property type="match status" value="1"/>
</dbReference>
<keyword evidence="7 10" id="KW-0211">Defensin</keyword>
<keyword evidence="12" id="KW-1185">Reference proteome</keyword>
<evidence type="ECO:0000256" key="1">
    <source>
        <dbReference type="ARBA" id="ARBA00002878"/>
    </source>
</evidence>